<dbReference type="AlphaFoldDB" id="A0A1G5PPK0"/>
<dbReference type="InterPro" id="IPR012094">
    <property type="entry name" value="tRNA_Ile_lys_synt"/>
</dbReference>
<accession>A0A1G5PPK0</accession>
<sequence length="427" mass="46909">MPLSTDQTIGAIDLQNRLISCLRTCDALQEAANIGLAVSGGGDSMALMQAAAKAFAGSRHRLFVATVDHRLRAGAADEAAFVGRSAAALGLPHDTLVWEDSSGPGNLQDRARRARYTLLADWAKAKDISCLVLGHTADDQAETVLMRLRREAGVDGLSGMGETRMEQGVMLVRPFLTLRRSELRRFLQNLDVDWVDDPSNEDLAFERIRMRRATAQLAELGVSVENLAQVAENMSRVRSALQWSTARAAHECVSVRAGAVVFEQNSYQRLPDEIANRLLKGALKWLTRQPYAPRRAAMDRAVATARTHGTTTLCGCQLQVSKGRVWIFREFNAVNSLICRLNESWDGRWELSGPVETGQIIKALGPQGLQYCENWRDLDCPAAVLHSVAAVWKGDEMMACPSAGLDNGWAASLTPSEDEFYQSFLSH</sequence>
<dbReference type="Gene3D" id="3.40.50.620">
    <property type="entry name" value="HUPs"/>
    <property type="match status" value="1"/>
</dbReference>
<comment type="domain">
    <text evidence="6">The N-terminal region contains the highly conserved SGGXDS motif, predicted to be a P-loop motif involved in ATP binding.</text>
</comment>
<evidence type="ECO:0000256" key="1">
    <source>
        <dbReference type="ARBA" id="ARBA00022598"/>
    </source>
</evidence>
<comment type="catalytic activity">
    <reaction evidence="5 6">
        <text>cytidine(34) in tRNA(Ile2) + L-lysine + ATP = lysidine(34) in tRNA(Ile2) + AMP + diphosphate + H(+)</text>
        <dbReference type="Rhea" id="RHEA:43744"/>
        <dbReference type="Rhea" id="RHEA-COMP:10625"/>
        <dbReference type="Rhea" id="RHEA-COMP:10670"/>
        <dbReference type="ChEBI" id="CHEBI:15378"/>
        <dbReference type="ChEBI" id="CHEBI:30616"/>
        <dbReference type="ChEBI" id="CHEBI:32551"/>
        <dbReference type="ChEBI" id="CHEBI:33019"/>
        <dbReference type="ChEBI" id="CHEBI:82748"/>
        <dbReference type="ChEBI" id="CHEBI:83665"/>
        <dbReference type="ChEBI" id="CHEBI:456215"/>
        <dbReference type="EC" id="6.3.4.19"/>
    </reaction>
</comment>
<keyword evidence="1 6" id="KW-0436">Ligase</keyword>
<evidence type="ECO:0000256" key="2">
    <source>
        <dbReference type="ARBA" id="ARBA00022694"/>
    </source>
</evidence>
<feature type="binding site" evidence="6">
    <location>
        <begin position="39"/>
        <end position="44"/>
    </location>
    <ligand>
        <name>ATP</name>
        <dbReference type="ChEBI" id="CHEBI:30616"/>
    </ligand>
</feature>
<dbReference type="Pfam" id="PF01171">
    <property type="entry name" value="ATP_bind_3"/>
    <property type="match status" value="1"/>
</dbReference>
<evidence type="ECO:0000313" key="9">
    <source>
        <dbReference type="Proteomes" id="UP000198767"/>
    </source>
</evidence>
<comment type="similarity">
    <text evidence="6">Belongs to the tRNA(Ile)-lysidine synthase family.</text>
</comment>
<reference evidence="8 9" key="1">
    <citation type="submission" date="2016-10" db="EMBL/GenBank/DDBJ databases">
        <authorList>
            <person name="de Groot N.N."/>
        </authorList>
    </citation>
    <scope>NUCLEOTIDE SEQUENCE [LARGE SCALE GENOMIC DNA]</scope>
    <source>
        <strain evidence="8 9">U95</strain>
    </source>
</reference>
<keyword evidence="4 6" id="KW-0067">ATP-binding</keyword>
<evidence type="ECO:0000259" key="7">
    <source>
        <dbReference type="Pfam" id="PF01171"/>
    </source>
</evidence>
<dbReference type="EC" id="6.3.4.19" evidence="6"/>
<dbReference type="GO" id="GO:0006400">
    <property type="term" value="P:tRNA modification"/>
    <property type="evidence" value="ECO:0007669"/>
    <property type="project" value="UniProtKB-UniRule"/>
</dbReference>
<keyword evidence="3 6" id="KW-0547">Nucleotide-binding</keyword>
<keyword evidence="6" id="KW-0963">Cytoplasm</keyword>
<dbReference type="PANTHER" id="PTHR43033:SF1">
    <property type="entry name" value="TRNA(ILE)-LYSIDINE SYNTHASE-RELATED"/>
    <property type="match status" value="1"/>
</dbReference>
<keyword evidence="2 6" id="KW-0819">tRNA processing</keyword>
<dbReference type="NCBIfam" id="TIGR02432">
    <property type="entry name" value="lysidine_TilS_N"/>
    <property type="match status" value="1"/>
</dbReference>
<dbReference type="GO" id="GO:0005737">
    <property type="term" value="C:cytoplasm"/>
    <property type="evidence" value="ECO:0007669"/>
    <property type="project" value="UniProtKB-SubCell"/>
</dbReference>
<dbReference type="PANTHER" id="PTHR43033">
    <property type="entry name" value="TRNA(ILE)-LYSIDINE SYNTHASE-RELATED"/>
    <property type="match status" value="1"/>
</dbReference>
<dbReference type="EMBL" id="FMWG01000001">
    <property type="protein sequence ID" value="SCZ51009.1"/>
    <property type="molecule type" value="Genomic_DNA"/>
</dbReference>
<comment type="function">
    <text evidence="6">Ligates lysine onto the cytidine present at position 34 of the AUA codon-specific tRNA(Ile) that contains the anticodon CAU, in an ATP-dependent manner. Cytidine is converted to lysidine, thus changing the amino acid specificity of the tRNA from methionine to isoleucine.</text>
</comment>
<organism evidence="8 9">
    <name type="scientific">Epibacterium ulvae</name>
    <dbReference type="NCBI Taxonomy" id="1156985"/>
    <lineage>
        <taxon>Bacteria</taxon>
        <taxon>Pseudomonadati</taxon>
        <taxon>Pseudomonadota</taxon>
        <taxon>Alphaproteobacteria</taxon>
        <taxon>Rhodobacterales</taxon>
        <taxon>Roseobacteraceae</taxon>
        <taxon>Epibacterium</taxon>
    </lineage>
</organism>
<dbReference type="Proteomes" id="UP000198767">
    <property type="component" value="Unassembled WGS sequence"/>
</dbReference>
<keyword evidence="9" id="KW-1185">Reference proteome</keyword>
<evidence type="ECO:0000256" key="4">
    <source>
        <dbReference type="ARBA" id="ARBA00022840"/>
    </source>
</evidence>
<evidence type="ECO:0000256" key="6">
    <source>
        <dbReference type="HAMAP-Rule" id="MF_01161"/>
    </source>
</evidence>
<dbReference type="GO" id="GO:0032267">
    <property type="term" value="F:tRNA(Ile)-lysidine synthase activity"/>
    <property type="evidence" value="ECO:0007669"/>
    <property type="project" value="UniProtKB-EC"/>
</dbReference>
<dbReference type="InterPro" id="IPR011063">
    <property type="entry name" value="TilS/TtcA_N"/>
</dbReference>
<dbReference type="GO" id="GO:0005524">
    <property type="term" value="F:ATP binding"/>
    <property type="evidence" value="ECO:0007669"/>
    <property type="project" value="UniProtKB-UniRule"/>
</dbReference>
<name>A0A1G5PPK0_9RHOB</name>
<dbReference type="InterPro" id="IPR014729">
    <property type="entry name" value="Rossmann-like_a/b/a_fold"/>
</dbReference>
<dbReference type="InterPro" id="IPR012795">
    <property type="entry name" value="tRNA_Ile_lys_synt_N"/>
</dbReference>
<dbReference type="SUPFAM" id="SSF52402">
    <property type="entry name" value="Adenine nucleotide alpha hydrolases-like"/>
    <property type="match status" value="1"/>
</dbReference>
<evidence type="ECO:0000256" key="3">
    <source>
        <dbReference type="ARBA" id="ARBA00022741"/>
    </source>
</evidence>
<gene>
    <name evidence="6" type="primary">tilS</name>
    <name evidence="8" type="ORF">SAMN04488118_101403</name>
</gene>
<dbReference type="HAMAP" id="MF_01161">
    <property type="entry name" value="tRNA_Ile_lys_synt"/>
    <property type="match status" value="1"/>
</dbReference>
<dbReference type="STRING" id="1156985.SAMN04488118_101403"/>
<comment type="subcellular location">
    <subcellularLocation>
        <location evidence="6">Cytoplasm</location>
    </subcellularLocation>
</comment>
<dbReference type="CDD" id="cd01992">
    <property type="entry name" value="TilS_N"/>
    <property type="match status" value="1"/>
</dbReference>
<evidence type="ECO:0000256" key="5">
    <source>
        <dbReference type="ARBA" id="ARBA00048539"/>
    </source>
</evidence>
<protein>
    <recommendedName>
        <fullName evidence="6">tRNA(Ile)-lysidine synthase</fullName>
        <ecNumber evidence="6">6.3.4.19</ecNumber>
    </recommendedName>
    <alternativeName>
        <fullName evidence="6">tRNA(Ile)-2-lysyl-cytidine synthase</fullName>
    </alternativeName>
    <alternativeName>
        <fullName evidence="6">tRNA(Ile)-lysidine synthetase</fullName>
    </alternativeName>
</protein>
<evidence type="ECO:0000313" key="8">
    <source>
        <dbReference type="EMBL" id="SCZ51009.1"/>
    </source>
</evidence>
<proteinExistence type="inferred from homology"/>
<feature type="domain" description="tRNA(Ile)-lysidine/2-thiocytidine synthase N-terminal" evidence="7">
    <location>
        <begin position="34"/>
        <end position="212"/>
    </location>
</feature>